<evidence type="ECO:0000256" key="1">
    <source>
        <dbReference type="ARBA" id="ARBA00001946"/>
    </source>
</evidence>
<organism evidence="8">
    <name type="scientific">Chlorobium phaeobacteroides (strain BS1)</name>
    <dbReference type="NCBI Taxonomy" id="331678"/>
    <lineage>
        <taxon>Bacteria</taxon>
        <taxon>Pseudomonadati</taxon>
        <taxon>Chlorobiota</taxon>
        <taxon>Chlorobiia</taxon>
        <taxon>Chlorobiales</taxon>
        <taxon>Chlorobiaceae</taxon>
        <taxon>Chlorobium/Pelodictyon group</taxon>
        <taxon>Chlorobium</taxon>
    </lineage>
</organism>
<keyword evidence="4 7" id="KW-0479">Metal-binding</keyword>
<keyword evidence="5" id="KW-0378">Hydrolase</keyword>
<evidence type="ECO:0000313" key="8">
    <source>
        <dbReference type="EMBL" id="ACE05331.1"/>
    </source>
</evidence>
<dbReference type="GO" id="GO:0016788">
    <property type="term" value="F:hydrolase activity, acting on ester bonds"/>
    <property type="evidence" value="ECO:0007669"/>
    <property type="project" value="InterPro"/>
</dbReference>
<dbReference type="InterPro" id="IPR050793">
    <property type="entry name" value="CMP-NeuNAc_synthase"/>
</dbReference>
<proteinExistence type="inferred from homology"/>
<comment type="subunit">
    <text evidence="3">Homotetramer.</text>
</comment>
<dbReference type="InterPro" id="IPR010023">
    <property type="entry name" value="KdsC_fam"/>
</dbReference>
<name>B3EPU1_CHLPB</name>
<dbReference type="AlphaFoldDB" id="B3EPU1"/>
<dbReference type="eggNOG" id="COG1778">
    <property type="taxonomic scope" value="Bacteria"/>
</dbReference>
<protein>
    <submittedName>
        <fullName evidence="8">3-deoxy-D-manno-octulosonate 8-phosphate phosphatase, YrbI family</fullName>
    </submittedName>
</protein>
<comment type="similarity">
    <text evidence="2">Belongs to the KdsC family.</text>
</comment>
<dbReference type="OrthoDB" id="9805604at2"/>
<evidence type="ECO:0000256" key="7">
    <source>
        <dbReference type="PIRSR" id="PIRSR006118-2"/>
    </source>
</evidence>
<dbReference type="HOGENOM" id="CLU_106694_1_0_10"/>
<dbReference type="GO" id="GO:0046872">
    <property type="term" value="F:metal ion binding"/>
    <property type="evidence" value="ECO:0007669"/>
    <property type="project" value="UniProtKB-KW"/>
</dbReference>
<accession>B3EPU1</accession>
<comment type="cofactor">
    <cofactor evidence="1 7">
        <name>Mg(2+)</name>
        <dbReference type="ChEBI" id="CHEBI:18420"/>
    </cofactor>
</comment>
<evidence type="ECO:0000256" key="3">
    <source>
        <dbReference type="ARBA" id="ARBA00011881"/>
    </source>
</evidence>
<evidence type="ECO:0000256" key="5">
    <source>
        <dbReference type="ARBA" id="ARBA00022801"/>
    </source>
</evidence>
<dbReference type="InterPro" id="IPR023214">
    <property type="entry name" value="HAD_sf"/>
</dbReference>
<dbReference type="GO" id="GO:0008781">
    <property type="term" value="F:N-acylneuraminate cytidylyltransferase activity"/>
    <property type="evidence" value="ECO:0007669"/>
    <property type="project" value="TreeGrafter"/>
</dbReference>
<dbReference type="KEGG" id="cpb:Cphamn1_2436"/>
<evidence type="ECO:0000256" key="6">
    <source>
        <dbReference type="ARBA" id="ARBA00022842"/>
    </source>
</evidence>
<dbReference type="NCBIfam" id="TIGR01670">
    <property type="entry name" value="KdsC-phosphatas"/>
    <property type="match status" value="1"/>
</dbReference>
<dbReference type="PANTHER" id="PTHR21485">
    <property type="entry name" value="HAD SUPERFAMILY MEMBERS CMAS AND KDSC"/>
    <property type="match status" value="1"/>
</dbReference>
<dbReference type="PANTHER" id="PTHR21485:SF3">
    <property type="entry name" value="N-ACYLNEURAMINATE CYTIDYLYLTRANSFERASE"/>
    <property type="match status" value="1"/>
</dbReference>
<evidence type="ECO:0000256" key="4">
    <source>
        <dbReference type="ARBA" id="ARBA00022723"/>
    </source>
</evidence>
<dbReference type="EMBL" id="CP001101">
    <property type="protein sequence ID" value="ACE05331.1"/>
    <property type="molecule type" value="Genomic_DNA"/>
</dbReference>
<evidence type="ECO:0000256" key="2">
    <source>
        <dbReference type="ARBA" id="ARBA00005893"/>
    </source>
</evidence>
<dbReference type="STRING" id="331678.Cphamn1_2436"/>
<reference evidence="8" key="1">
    <citation type="submission" date="2008-06" db="EMBL/GenBank/DDBJ databases">
        <title>Complete sequence of Chlorobium phaeobacteroides BS1.</title>
        <authorList>
            <consortium name="US DOE Joint Genome Institute"/>
            <person name="Lucas S."/>
            <person name="Copeland A."/>
            <person name="Lapidus A."/>
            <person name="Glavina del Rio T."/>
            <person name="Dalin E."/>
            <person name="Tice H."/>
            <person name="Bruce D."/>
            <person name="Goodwin L."/>
            <person name="Pitluck S."/>
            <person name="Schmutz J."/>
            <person name="Larimer F."/>
            <person name="Land M."/>
            <person name="Hauser L."/>
            <person name="Kyrpides N."/>
            <person name="Ovchinnikova G."/>
            <person name="Li T."/>
            <person name="Liu Z."/>
            <person name="Zhao F."/>
            <person name="Overmann J."/>
            <person name="Bryant D.A."/>
            <person name="Richardson P."/>
        </authorList>
    </citation>
    <scope>NUCLEOTIDE SEQUENCE [LARGE SCALE GENOMIC DNA]</scope>
    <source>
        <strain evidence="8">BS1</strain>
    </source>
</reference>
<sequence length="189" mass="20913">MSGLNYFGIQLSTGDSSEILQKALKQVKALIFPVEGVLTGSQITFASSGEEVCSCNVRDVLAVKEAKERGLYIAAISERSSSAHRQLLEHIGIEHIYLGCENKLDAYEEFKAACSLEDEECAYIADDVIDIPILEKATLSVTPIDGIEYLRNRVSYISGYEGGKGCIREMVELILHEQGKWDYSEYSAM</sequence>
<dbReference type="Gene3D" id="3.40.50.1000">
    <property type="entry name" value="HAD superfamily/HAD-like"/>
    <property type="match status" value="1"/>
</dbReference>
<gene>
    <name evidence="8" type="ordered locus">Cphamn1_2436</name>
</gene>
<dbReference type="SUPFAM" id="SSF56784">
    <property type="entry name" value="HAD-like"/>
    <property type="match status" value="1"/>
</dbReference>
<keyword evidence="6 7" id="KW-0460">Magnesium</keyword>
<dbReference type="PIRSF" id="PIRSF006118">
    <property type="entry name" value="KDO8-P_Ptase"/>
    <property type="match status" value="1"/>
</dbReference>
<feature type="binding site" evidence="7">
    <location>
        <position position="126"/>
    </location>
    <ligand>
        <name>Mg(2+)</name>
        <dbReference type="ChEBI" id="CHEBI:18420"/>
    </ligand>
</feature>
<dbReference type="InterPro" id="IPR036412">
    <property type="entry name" value="HAD-like_sf"/>
</dbReference>